<name>A0ABY7H7V2_9BACT</name>
<keyword evidence="1" id="KW-0812">Transmembrane</keyword>
<sequence>MTETTRAPDDDPRARAVAVFMDSLARSPLPRPRAVDPVALMRRAPLVDALAHLRARERRVLGPAIALEVLTFAAAAAVGLQVAATAAPAGPLRTLVEAAVRFAWAPTGLALLVAALPLLWWIAEAAAGPARRLER</sequence>
<reference evidence="2" key="1">
    <citation type="submission" date="2022-11" db="EMBL/GenBank/DDBJ databases">
        <title>Minimal conservation of predation-associated metabolite biosynthetic gene clusters underscores biosynthetic potential of Myxococcota including descriptions for ten novel species: Archangium lansinium sp. nov., Myxococcus landrumus sp. nov., Nannocystis bai.</title>
        <authorList>
            <person name="Ahearne A."/>
            <person name="Stevens C."/>
            <person name="Dowd S."/>
        </authorList>
    </citation>
    <scope>NUCLEOTIDE SEQUENCE</scope>
    <source>
        <strain evidence="2">Fl3</strain>
    </source>
</reference>
<dbReference type="RefSeq" id="WP_269037451.1">
    <property type="nucleotide sequence ID" value="NZ_CP114040.1"/>
</dbReference>
<keyword evidence="3" id="KW-1185">Reference proteome</keyword>
<evidence type="ECO:0000313" key="2">
    <source>
        <dbReference type="EMBL" id="WAS95119.1"/>
    </source>
</evidence>
<keyword evidence="1" id="KW-0472">Membrane</keyword>
<accession>A0ABY7H7V2</accession>
<keyword evidence="1" id="KW-1133">Transmembrane helix</keyword>
<protein>
    <submittedName>
        <fullName evidence="2">Uncharacterized protein</fullName>
    </submittedName>
</protein>
<dbReference type="EMBL" id="CP114040">
    <property type="protein sequence ID" value="WAS95119.1"/>
    <property type="molecule type" value="Genomic_DNA"/>
</dbReference>
<proteinExistence type="predicted"/>
<gene>
    <name evidence="2" type="ORF">O0S08_03070</name>
</gene>
<evidence type="ECO:0000256" key="1">
    <source>
        <dbReference type="SAM" id="Phobius"/>
    </source>
</evidence>
<organism evidence="2 3">
    <name type="scientific">Nannocystis punicea</name>
    <dbReference type="NCBI Taxonomy" id="2995304"/>
    <lineage>
        <taxon>Bacteria</taxon>
        <taxon>Pseudomonadati</taxon>
        <taxon>Myxococcota</taxon>
        <taxon>Polyangia</taxon>
        <taxon>Nannocystales</taxon>
        <taxon>Nannocystaceae</taxon>
        <taxon>Nannocystis</taxon>
    </lineage>
</organism>
<evidence type="ECO:0000313" key="3">
    <source>
        <dbReference type="Proteomes" id="UP001164459"/>
    </source>
</evidence>
<feature type="transmembrane region" description="Helical" evidence="1">
    <location>
        <begin position="60"/>
        <end position="83"/>
    </location>
</feature>
<feature type="transmembrane region" description="Helical" evidence="1">
    <location>
        <begin position="103"/>
        <end position="123"/>
    </location>
</feature>
<dbReference type="Proteomes" id="UP001164459">
    <property type="component" value="Chromosome"/>
</dbReference>